<sequence length="330" mass="35238">MRTRSKVGIGCLAIILALVGAGAWFWFTREPRPIVVAEAGDGGERVMLGETPANFYPGAGEGPRPAILLLGGSEGGLKDFRNAYARQLAAEGYSVLYPGYTATGEANRAFNMVPLEIFDAALDWLAARPDIASGPVAAIGHSKGAEGALLLASRDPRIGAVVAAMPSDVVWQGFSFDQIDMSDLQSSWSAGGKPVPYARYEMLPWYEWASGATMLDMFEGSRAAAEGQADALIAIEQIEAPVMLICGEQDNLWPGCDMARNLRDRAAAGGPEVELLAYEDAGHWGFGSATSLAEGDKRYLGRMGGSEEADMAAREDQWPKILAFLRASLR</sequence>
<accession>A0ABT9HQK7</accession>
<dbReference type="GO" id="GO:0016787">
    <property type="term" value="F:hydrolase activity"/>
    <property type="evidence" value="ECO:0007669"/>
    <property type="project" value="UniProtKB-KW"/>
</dbReference>
<dbReference type="Gene3D" id="3.40.50.1820">
    <property type="entry name" value="alpha/beta hydrolase"/>
    <property type="match status" value="1"/>
</dbReference>
<evidence type="ECO:0000313" key="3">
    <source>
        <dbReference type="EMBL" id="MDP4575439.1"/>
    </source>
</evidence>
<dbReference type="SUPFAM" id="SSF53474">
    <property type="entry name" value="alpha/beta-Hydrolases"/>
    <property type="match status" value="1"/>
</dbReference>
<proteinExistence type="predicted"/>
<organism evidence="3 4">
    <name type="scientific">Qipengyuania profundimaris</name>
    <dbReference type="NCBI Taxonomy" id="3067652"/>
    <lineage>
        <taxon>Bacteria</taxon>
        <taxon>Pseudomonadati</taxon>
        <taxon>Pseudomonadota</taxon>
        <taxon>Alphaproteobacteria</taxon>
        <taxon>Sphingomonadales</taxon>
        <taxon>Erythrobacteraceae</taxon>
        <taxon>Qipengyuania</taxon>
    </lineage>
</organism>
<gene>
    <name evidence="3" type="ORF">Q9K02_09855</name>
</gene>
<keyword evidence="1" id="KW-1133">Transmembrane helix</keyword>
<dbReference type="PANTHER" id="PTHR10824">
    <property type="entry name" value="ACYL-COENZYME A THIOESTERASE-RELATED"/>
    <property type="match status" value="1"/>
</dbReference>
<keyword evidence="3" id="KW-0378">Hydrolase</keyword>
<comment type="caution">
    <text evidence="3">The sequence shown here is derived from an EMBL/GenBank/DDBJ whole genome shotgun (WGS) entry which is preliminary data.</text>
</comment>
<dbReference type="Pfam" id="PF08840">
    <property type="entry name" value="BAAT_C"/>
    <property type="match status" value="1"/>
</dbReference>
<dbReference type="PANTHER" id="PTHR10824:SF4">
    <property type="entry name" value="ACYL-COENZYME A THIOESTERASE 1-LIKE"/>
    <property type="match status" value="1"/>
</dbReference>
<dbReference type="Proteomes" id="UP001240639">
    <property type="component" value="Unassembled WGS sequence"/>
</dbReference>
<protein>
    <submittedName>
        <fullName evidence="3">Acyl-CoA thioester hydrolase/BAAT C-terminal domain-containing protein</fullName>
    </submittedName>
</protein>
<evidence type="ECO:0000259" key="2">
    <source>
        <dbReference type="Pfam" id="PF08840"/>
    </source>
</evidence>
<dbReference type="InterPro" id="IPR016662">
    <property type="entry name" value="Acyl-CoA_thioEstase_long-chain"/>
</dbReference>
<dbReference type="InterPro" id="IPR014940">
    <property type="entry name" value="BAAT_C"/>
</dbReference>
<name>A0ABT9HQK7_9SPHN</name>
<feature type="domain" description="BAAT/Acyl-CoA thioester hydrolase C-terminal" evidence="2">
    <location>
        <begin position="113"/>
        <end position="329"/>
    </location>
</feature>
<reference evidence="3 4" key="1">
    <citation type="submission" date="2023-08" db="EMBL/GenBank/DDBJ databases">
        <title>genomic of G39.</title>
        <authorList>
            <person name="Wang Y."/>
        </authorList>
    </citation>
    <scope>NUCLEOTIDE SEQUENCE [LARGE SCALE GENOMIC DNA]</scope>
    <source>
        <strain evidence="3 4">G39</strain>
    </source>
</reference>
<dbReference type="RefSeq" id="WP_305932741.1">
    <property type="nucleotide sequence ID" value="NZ_JAVAIM010000001.1"/>
</dbReference>
<dbReference type="InterPro" id="IPR029058">
    <property type="entry name" value="AB_hydrolase_fold"/>
</dbReference>
<keyword evidence="1" id="KW-0472">Membrane</keyword>
<evidence type="ECO:0000256" key="1">
    <source>
        <dbReference type="SAM" id="Phobius"/>
    </source>
</evidence>
<keyword evidence="4" id="KW-1185">Reference proteome</keyword>
<dbReference type="PIRSF" id="PIRSF016521">
    <property type="entry name" value="Acyl-CoA_hydro"/>
    <property type="match status" value="1"/>
</dbReference>
<feature type="transmembrane region" description="Helical" evidence="1">
    <location>
        <begin position="7"/>
        <end position="27"/>
    </location>
</feature>
<keyword evidence="1" id="KW-0812">Transmembrane</keyword>
<evidence type="ECO:0000313" key="4">
    <source>
        <dbReference type="Proteomes" id="UP001240639"/>
    </source>
</evidence>
<dbReference type="EMBL" id="JAVAIM010000001">
    <property type="protein sequence ID" value="MDP4575439.1"/>
    <property type="molecule type" value="Genomic_DNA"/>
</dbReference>